<dbReference type="InterPro" id="IPR002051">
    <property type="entry name" value="Haem_Oase"/>
</dbReference>
<accession>A0A9X3NG18</accession>
<evidence type="ECO:0000256" key="2">
    <source>
        <dbReference type="ARBA" id="ARBA00022723"/>
    </source>
</evidence>
<dbReference type="GO" id="GO:0004392">
    <property type="term" value="F:heme oxygenase (decyclizing) activity"/>
    <property type="evidence" value="ECO:0007669"/>
    <property type="project" value="InterPro"/>
</dbReference>
<sequence length="207" mass="22813">MRQATWSDHGDAEQHGFVQALLEGALPRAAYAAMLAQHYFVYAALEEVGDALAADPVAGRIHFPALRRVPALHRDLTALYGPDWRDRIAPTAPTRAYTARVEAAAADPARYVAHHYTRYMGDLSGGRFFRKAAERAYGIDAGSGTAFFDFPGLGSLPRFKEGYRRRLDGMDLDAAARRRVVAETRLAYRLNADVLADLGRAHARRAA</sequence>
<comment type="caution">
    <text evidence="6">The sequence shown here is derived from an EMBL/GenBank/DDBJ whole genome shotgun (WGS) entry which is preliminary data.</text>
</comment>
<dbReference type="InterPro" id="IPR016084">
    <property type="entry name" value="Haem_Oase-like_multi-hlx"/>
</dbReference>
<keyword evidence="1 4" id="KW-0349">Heme</keyword>
<dbReference type="SUPFAM" id="SSF48613">
    <property type="entry name" value="Heme oxygenase-like"/>
    <property type="match status" value="1"/>
</dbReference>
<dbReference type="PANTHER" id="PTHR10720">
    <property type="entry name" value="HEME OXYGENASE"/>
    <property type="match status" value="1"/>
</dbReference>
<dbReference type="GO" id="GO:0046872">
    <property type="term" value="F:metal ion binding"/>
    <property type="evidence" value="ECO:0007669"/>
    <property type="project" value="UniProtKB-KW"/>
</dbReference>
<dbReference type="AlphaFoldDB" id="A0A9X3NG18"/>
<keyword evidence="3 5" id="KW-0408">Iron</keyword>
<keyword evidence="2 5" id="KW-0479">Metal-binding</keyword>
<evidence type="ECO:0000256" key="4">
    <source>
        <dbReference type="PIRSR" id="PIRSR000343-1"/>
    </source>
</evidence>
<dbReference type="PIRSF" id="PIRSF000343">
    <property type="entry name" value="Haem_Oase"/>
    <property type="match status" value="1"/>
</dbReference>
<gene>
    <name evidence="6" type="ORF">LG943_00800</name>
</gene>
<proteinExistence type="predicted"/>
<dbReference type="Pfam" id="PF01126">
    <property type="entry name" value="Heme_oxygenase"/>
    <property type="match status" value="1"/>
</dbReference>
<feature type="binding site" description="axial binding residue" evidence="5">
    <location>
        <position position="9"/>
    </location>
    <ligand>
        <name>heme b</name>
        <dbReference type="ChEBI" id="CHEBI:60344"/>
    </ligand>
    <ligandPart>
        <name>Fe</name>
        <dbReference type="ChEBI" id="CHEBI:18248"/>
    </ligandPart>
</feature>
<protein>
    <submittedName>
        <fullName evidence="6">Biliverdin-producing heme oxygenase</fullName>
    </submittedName>
</protein>
<dbReference type="PANTHER" id="PTHR10720:SF0">
    <property type="entry name" value="HEME OXYGENASE"/>
    <property type="match status" value="1"/>
</dbReference>
<dbReference type="GO" id="GO:0042167">
    <property type="term" value="P:heme catabolic process"/>
    <property type="evidence" value="ECO:0007669"/>
    <property type="project" value="TreeGrafter"/>
</dbReference>
<dbReference type="GO" id="GO:0020037">
    <property type="term" value="F:heme binding"/>
    <property type="evidence" value="ECO:0007669"/>
    <property type="project" value="TreeGrafter"/>
</dbReference>
<name>A0A9X3NG18_9ACTN</name>
<reference evidence="6" key="1">
    <citation type="submission" date="2021-10" db="EMBL/GenBank/DDBJ databases">
        <title>Streptomonospora sp. nov., isolated from mangrove soil.</title>
        <authorList>
            <person name="Chen X."/>
            <person name="Ge X."/>
            <person name="Liu W."/>
        </authorList>
    </citation>
    <scope>NUCLEOTIDE SEQUENCE</scope>
    <source>
        <strain evidence="6">S1-112</strain>
    </source>
</reference>
<evidence type="ECO:0000256" key="3">
    <source>
        <dbReference type="ARBA" id="ARBA00023004"/>
    </source>
</evidence>
<evidence type="ECO:0000313" key="6">
    <source>
        <dbReference type="EMBL" id="MDA0562882.1"/>
    </source>
</evidence>
<dbReference type="PRINTS" id="PR00088">
    <property type="entry name" value="HAEMOXYGNASE"/>
</dbReference>
<feature type="binding site" evidence="4">
    <location>
        <position position="2"/>
    </location>
    <ligand>
        <name>heme b</name>
        <dbReference type="ChEBI" id="CHEBI:60344"/>
    </ligand>
</feature>
<feature type="binding site" evidence="4">
    <location>
        <position position="164"/>
    </location>
    <ligand>
        <name>heme b</name>
        <dbReference type="ChEBI" id="CHEBI:60344"/>
    </ligand>
</feature>
<dbReference type="InterPro" id="IPR016053">
    <property type="entry name" value="Haem_Oase-like"/>
</dbReference>
<evidence type="ECO:0000256" key="5">
    <source>
        <dbReference type="PIRSR" id="PIRSR000343-2"/>
    </source>
</evidence>
<dbReference type="Gene3D" id="1.20.910.10">
    <property type="entry name" value="Heme oxygenase-like"/>
    <property type="match status" value="1"/>
</dbReference>
<evidence type="ECO:0000256" key="1">
    <source>
        <dbReference type="ARBA" id="ARBA00022617"/>
    </source>
</evidence>
<dbReference type="Proteomes" id="UP001140076">
    <property type="component" value="Unassembled WGS sequence"/>
</dbReference>
<dbReference type="GO" id="GO:0006788">
    <property type="term" value="P:heme oxidation"/>
    <property type="evidence" value="ECO:0007669"/>
    <property type="project" value="InterPro"/>
</dbReference>
<dbReference type="EMBL" id="JAJAQC010000001">
    <property type="protein sequence ID" value="MDA0562882.1"/>
    <property type="molecule type" value="Genomic_DNA"/>
</dbReference>
<keyword evidence="7" id="KW-1185">Reference proteome</keyword>
<feature type="binding site" evidence="4">
    <location>
        <position position="116"/>
    </location>
    <ligand>
        <name>heme b</name>
        <dbReference type="ChEBI" id="CHEBI:60344"/>
    </ligand>
</feature>
<organism evidence="6 7">
    <name type="scientific">Streptomonospora mangrovi</name>
    <dbReference type="NCBI Taxonomy" id="2883123"/>
    <lineage>
        <taxon>Bacteria</taxon>
        <taxon>Bacillati</taxon>
        <taxon>Actinomycetota</taxon>
        <taxon>Actinomycetes</taxon>
        <taxon>Streptosporangiales</taxon>
        <taxon>Nocardiopsidaceae</taxon>
        <taxon>Streptomonospora</taxon>
    </lineage>
</organism>
<evidence type="ECO:0000313" key="7">
    <source>
        <dbReference type="Proteomes" id="UP001140076"/>
    </source>
</evidence>
<dbReference type="GO" id="GO:0006979">
    <property type="term" value="P:response to oxidative stress"/>
    <property type="evidence" value="ECO:0007669"/>
    <property type="project" value="TreeGrafter"/>
</dbReference>
<dbReference type="CDD" id="cd19165">
    <property type="entry name" value="HemeO"/>
    <property type="match status" value="1"/>
</dbReference>